<evidence type="ECO:0000313" key="2">
    <source>
        <dbReference type="Proteomes" id="UP001589755"/>
    </source>
</evidence>
<dbReference type="EMBL" id="JBHLXD010000042">
    <property type="protein sequence ID" value="MFC0210195.1"/>
    <property type="molecule type" value="Genomic_DNA"/>
</dbReference>
<keyword evidence="2" id="KW-1185">Reference proteome</keyword>
<name>A0ABV6DC50_9HYPH</name>
<dbReference type="RefSeq" id="WP_261521748.1">
    <property type="nucleotide sequence ID" value="NZ_JAODNW010000020.1"/>
</dbReference>
<reference evidence="1 2" key="1">
    <citation type="submission" date="2024-09" db="EMBL/GenBank/DDBJ databases">
        <authorList>
            <person name="Sun Q."/>
            <person name="Mori K."/>
        </authorList>
    </citation>
    <scope>NUCLEOTIDE SEQUENCE [LARGE SCALE GENOMIC DNA]</scope>
    <source>
        <strain evidence="1 2">CCM 8543</strain>
    </source>
</reference>
<organism evidence="1 2">
    <name type="scientific">Chelativorans intermedius</name>
    <dbReference type="NCBI Taxonomy" id="515947"/>
    <lineage>
        <taxon>Bacteria</taxon>
        <taxon>Pseudomonadati</taxon>
        <taxon>Pseudomonadota</taxon>
        <taxon>Alphaproteobacteria</taxon>
        <taxon>Hyphomicrobiales</taxon>
        <taxon>Phyllobacteriaceae</taxon>
        <taxon>Chelativorans</taxon>
    </lineage>
</organism>
<accession>A0ABV6DC50</accession>
<comment type="caution">
    <text evidence="1">The sequence shown here is derived from an EMBL/GenBank/DDBJ whole genome shotgun (WGS) entry which is preliminary data.</text>
</comment>
<dbReference type="Proteomes" id="UP001589755">
    <property type="component" value="Unassembled WGS sequence"/>
</dbReference>
<proteinExistence type="predicted"/>
<evidence type="ECO:0000313" key="1">
    <source>
        <dbReference type="EMBL" id="MFC0210195.1"/>
    </source>
</evidence>
<gene>
    <name evidence="1" type="ORF">ACFFJ2_17490</name>
</gene>
<sequence length="63" mass="7292">MKVTMRLTMDGLVHALRAKAHRAVEEAESGLRTETERDMRRRRAALRRRAGQRGRVRHDSGQP</sequence>
<protein>
    <submittedName>
        <fullName evidence="1">Uncharacterized protein</fullName>
    </submittedName>
</protein>